<dbReference type="EMBL" id="BAABLF010000007">
    <property type="protein sequence ID" value="GAA5189995.1"/>
    <property type="molecule type" value="Genomic_DNA"/>
</dbReference>
<dbReference type="RefSeq" id="WP_345316298.1">
    <property type="nucleotide sequence ID" value="NZ_BAABLF010000007.1"/>
</dbReference>
<keyword evidence="1" id="KW-0812">Transmembrane</keyword>
<evidence type="ECO:0008006" key="4">
    <source>
        <dbReference type="Google" id="ProtNLM"/>
    </source>
</evidence>
<name>A0ABP9S3A1_9GAMM</name>
<evidence type="ECO:0000256" key="1">
    <source>
        <dbReference type="SAM" id="Phobius"/>
    </source>
</evidence>
<sequence length="174" mass="19815">MNQTVLLVFLCFAGVLLAYVAYLARKHRRQLEQDNANAKQALAEILATRRDSYPHLSPELLQRQSLRDSLHQGLRDAFGQGFLANTRSQQDLTPIRTQQQRDTDALMTDLGTILEAGSEKIDGWALYEALLGQAFQLGGYAYWRLRGNNKQAEKGLKSLQAQRQQWLEQTRKQA</sequence>
<feature type="transmembrane region" description="Helical" evidence="1">
    <location>
        <begin position="6"/>
        <end position="24"/>
    </location>
</feature>
<keyword evidence="1" id="KW-0472">Membrane</keyword>
<gene>
    <name evidence="2" type="ORF">GCM10025772_13640</name>
</gene>
<reference evidence="3" key="1">
    <citation type="journal article" date="2019" name="Int. J. Syst. Evol. Microbiol.">
        <title>The Global Catalogue of Microorganisms (GCM) 10K type strain sequencing project: providing services to taxonomists for standard genome sequencing and annotation.</title>
        <authorList>
            <consortium name="The Broad Institute Genomics Platform"/>
            <consortium name="The Broad Institute Genome Sequencing Center for Infectious Disease"/>
            <person name="Wu L."/>
            <person name="Ma J."/>
        </authorList>
    </citation>
    <scope>NUCLEOTIDE SEQUENCE [LARGE SCALE GENOMIC DNA]</scope>
    <source>
        <strain evidence="3">JCM 18720</strain>
    </source>
</reference>
<evidence type="ECO:0000313" key="3">
    <source>
        <dbReference type="Proteomes" id="UP001501600"/>
    </source>
</evidence>
<keyword evidence="3" id="KW-1185">Reference proteome</keyword>
<dbReference type="Proteomes" id="UP001501600">
    <property type="component" value="Unassembled WGS sequence"/>
</dbReference>
<protein>
    <recommendedName>
        <fullName evidence="4">DUF4446 family protein</fullName>
    </recommendedName>
</protein>
<comment type="caution">
    <text evidence="2">The sequence shown here is derived from an EMBL/GenBank/DDBJ whole genome shotgun (WGS) entry which is preliminary data.</text>
</comment>
<accession>A0ABP9S3A1</accession>
<proteinExistence type="predicted"/>
<evidence type="ECO:0000313" key="2">
    <source>
        <dbReference type="EMBL" id="GAA5189995.1"/>
    </source>
</evidence>
<organism evidence="2 3">
    <name type="scientific">Ferrimonas gelatinilytica</name>
    <dbReference type="NCBI Taxonomy" id="1255257"/>
    <lineage>
        <taxon>Bacteria</taxon>
        <taxon>Pseudomonadati</taxon>
        <taxon>Pseudomonadota</taxon>
        <taxon>Gammaproteobacteria</taxon>
        <taxon>Alteromonadales</taxon>
        <taxon>Ferrimonadaceae</taxon>
        <taxon>Ferrimonas</taxon>
    </lineage>
</organism>
<keyword evidence="1" id="KW-1133">Transmembrane helix</keyword>